<keyword evidence="1 3" id="KW-0853">WD repeat</keyword>
<dbReference type="PANTHER" id="PTHR19879:SF1">
    <property type="entry name" value="CANNONBALL-RELATED"/>
    <property type="match status" value="1"/>
</dbReference>
<dbReference type="InterPro" id="IPR001632">
    <property type="entry name" value="WD40_G-protein_beta-like"/>
</dbReference>
<dbReference type="InterPro" id="IPR036322">
    <property type="entry name" value="WD40_repeat_dom_sf"/>
</dbReference>
<feature type="repeat" description="WD" evidence="3">
    <location>
        <begin position="131"/>
        <end position="172"/>
    </location>
</feature>
<evidence type="ECO:0000256" key="4">
    <source>
        <dbReference type="SAM" id="MobiDB-lite"/>
    </source>
</evidence>
<evidence type="ECO:0000256" key="2">
    <source>
        <dbReference type="ARBA" id="ARBA00022737"/>
    </source>
</evidence>
<dbReference type="PROSITE" id="PS50294">
    <property type="entry name" value="WD_REPEATS_REGION"/>
    <property type="match status" value="3"/>
</dbReference>
<accession>A0A8J4FGB5</accession>
<dbReference type="PROSITE" id="PS50082">
    <property type="entry name" value="WD_REPEATS_2"/>
    <property type="match status" value="5"/>
</dbReference>
<keyword evidence="2" id="KW-0677">Repeat</keyword>
<proteinExistence type="predicted"/>
<dbReference type="SMART" id="SM00320">
    <property type="entry name" value="WD40"/>
    <property type="match status" value="5"/>
</dbReference>
<feature type="region of interest" description="Disordered" evidence="4">
    <location>
        <begin position="262"/>
        <end position="324"/>
    </location>
</feature>
<dbReference type="PROSITE" id="PS00678">
    <property type="entry name" value="WD_REPEATS_1"/>
    <property type="match status" value="1"/>
</dbReference>
<dbReference type="CDD" id="cd00200">
    <property type="entry name" value="WD40"/>
    <property type="match status" value="1"/>
</dbReference>
<dbReference type="PANTHER" id="PTHR19879">
    <property type="entry name" value="TRANSCRIPTION INITIATION FACTOR TFIID"/>
    <property type="match status" value="1"/>
</dbReference>
<feature type="repeat" description="WD" evidence="3">
    <location>
        <begin position="47"/>
        <end position="88"/>
    </location>
</feature>
<feature type="compositionally biased region" description="Gly residues" evidence="4">
    <location>
        <begin position="296"/>
        <end position="306"/>
    </location>
</feature>
<keyword evidence="6" id="KW-1185">Reference proteome</keyword>
<evidence type="ECO:0000313" key="6">
    <source>
        <dbReference type="Proteomes" id="UP000747110"/>
    </source>
</evidence>
<feature type="repeat" description="WD" evidence="3">
    <location>
        <begin position="182"/>
        <end position="215"/>
    </location>
</feature>
<name>A0A8J4FGB5_9CHLO</name>
<reference evidence="5" key="1">
    <citation type="journal article" date="2021" name="Proc. Natl. Acad. Sci. U.S.A.">
        <title>Three genomes in the algal genus Volvox reveal the fate of a haploid sex-determining region after a transition to homothallism.</title>
        <authorList>
            <person name="Yamamoto K."/>
            <person name="Hamaji T."/>
            <person name="Kawai-Toyooka H."/>
            <person name="Matsuzaki R."/>
            <person name="Takahashi F."/>
            <person name="Nishimura Y."/>
            <person name="Kawachi M."/>
            <person name="Noguchi H."/>
            <person name="Minakuchi Y."/>
            <person name="Umen J.G."/>
            <person name="Toyoda A."/>
            <person name="Nozaki H."/>
        </authorList>
    </citation>
    <scope>NUCLEOTIDE SEQUENCE</scope>
    <source>
        <strain evidence="5">NIES-3786</strain>
    </source>
</reference>
<dbReference type="InterPro" id="IPR001680">
    <property type="entry name" value="WD40_rpt"/>
</dbReference>
<dbReference type="AlphaFoldDB" id="A0A8J4FGB5"/>
<dbReference type="GO" id="GO:0005669">
    <property type="term" value="C:transcription factor TFIID complex"/>
    <property type="evidence" value="ECO:0007669"/>
    <property type="project" value="TreeGrafter"/>
</dbReference>
<dbReference type="GO" id="GO:0016251">
    <property type="term" value="F:RNA polymerase II general transcription initiation factor activity"/>
    <property type="evidence" value="ECO:0007669"/>
    <property type="project" value="TreeGrafter"/>
</dbReference>
<dbReference type="PRINTS" id="PR00320">
    <property type="entry name" value="GPROTEINBRPT"/>
</dbReference>
<dbReference type="Gene3D" id="2.130.10.10">
    <property type="entry name" value="YVTN repeat-like/Quinoprotein amine dehydrogenase"/>
    <property type="match status" value="2"/>
</dbReference>
<sequence>MPTISAHHAQLRRYRPRPVVANGGAVVDGAAVATVDDEAETPGISILYGHVAAVHAVDMTVDQRLVLSGSSDGTIRVWGAEFGSCLAVYPGHVFPVWDVACCPMGHWFASGGADRVARLWVTERTAPLRLLVGHGTDVDVVRWHPNGTLVATASADRTLRLWDVREGKCVRYLSGGLYGSPTSMALSPDGLHLAAGTDEGQVVVWDLGTARRRAASPPAASHSGPVWSLSYSQGDGTLLASGGADETVRLWRNDLGGVAPGISSGGGVDAGSASPLQAKSGAAGGPGVRPASPAEGGKGGALGVDGAGRVPCTPGNGGPYGQVGRYRTKSSPVVTLQFSSRNLLLAAGPFHRRGPITG</sequence>
<organism evidence="5 6">
    <name type="scientific">Volvox reticuliferus</name>
    <dbReference type="NCBI Taxonomy" id="1737510"/>
    <lineage>
        <taxon>Eukaryota</taxon>
        <taxon>Viridiplantae</taxon>
        <taxon>Chlorophyta</taxon>
        <taxon>core chlorophytes</taxon>
        <taxon>Chlorophyceae</taxon>
        <taxon>CS clade</taxon>
        <taxon>Chlamydomonadales</taxon>
        <taxon>Volvocaceae</taxon>
        <taxon>Volvox</taxon>
    </lineage>
</organism>
<dbReference type="PRINTS" id="PR00319">
    <property type="entry name" value="GPROTEINB"/>
</dbReference>
<dbReference type="Proteomes" id="UP000747110">
    <property type="component" value="Unassembled WGS sequence"/>
</dbReference>
<gene>
    <name evidence="5" type="ORF">Vretifemale_1571</name>
</gene>
<dbReference type="OrthoDB" id="674604at2759"/>
<evidence type="ECO:0000256" key="3">
    <source>
        <dbReference type="PROSITE-ProRule" id="PRU00221"/>
    </source>
</evidence>
<comment type="caution">
    <text evidence="5">The sequence shown here is derived from an EMBL/GenBank/DDBJ whole genome shotgun (WGS) entry which is preliminary data.</text>
</comment>
<evidence type="ECO:0000313" key="5">
    <source>
        <dbReference type="EMBL" id="GIL70907.1"/>
    </source>
</evidence>
<dbReference type="InterPro" id="IPR020472">
    <property type="entry name" value="WD40_PAC1"/>
</dbReference>
<dbReference type="InterPro" id="IPR015943">
    <property type="entry name" value="WD40/YVTN_repeat-like_dom_sf"/>
</dbReference>
<dbReference type="EMBL" id="BNCP01000002">
    <property type="protein sequence ID" value="GIL70907.1"/>
    <property type="molecule type" value="Genomic_DNA"/>
</dbReference>
<feature type="repeat" description="WD" evidence="3">
    <location>
        <begin position="89"/>
        <end position="120"/>
    </location>
</feature>
<dbReference type="SUPFAM" id="SSF50978">
    <property type="entry name" value="WD40 repeat-like"/>
    <property type="match status" value="1"/>
</dbReference>
<dbReference type="InterPro" id="IPR019775">
    <property type="entry name" value="WD40_repeat_CS"/>
</dbReference>
<dbReference type="GO" id="GO:0006367">
    <property type="term" value="P:transcription initiation at RNA polymerase II promoter"/>
    <property type="evidence" value="ECO:0007669"/>
    <property type="project" value="TreeGrafter"/>
</dbReference>
<protein>
    <submittedName>
        <fullName evidence="5">Uncharacterized protein</fullName>
    </submittedName>
</protein>
<evidence type="ECO:0000256" key="1">
    <source>
        <dbReference type="ARBA" id="ARBA00022574"/>
    </source>
</evidence>
<dbReference type="Pfam" id="PF00400">
    <property type="entry name" value="WD40"/>
    <property type="match status" value="5"/>
</dbReference>
<feature type="repeat" description="WD" evidence="3">
    <location>
        <begin position="219"/>
        <end position="251"/>
    </location>
</feature>